<dbReference type="PANTHER" id="PTHR43133:SF51">
    <property type="entry name" value="RNA POLYMERASE SIGMA FACTOR"/>
    <property type="match status" value="1"/>
</dbReference>
<dbReference type="InterPro" id="IPR013324">
    <property type="entry name" value="RNA_pol_sigma_r3/r4-like"/>
</dbReference>
<dbReference type="Pfam" id="PF08281">
    <property type="entry name" value="Sigma70_r4_2"/>
    <property type="match status" value="1"/>
</dbReference>
<evidence type="ECO:0000259" key="6">
    <source>
        <dbReference type="Pfam" id="PF04542"/>
    </source>
</evidence>
<dbReference type="InterPro" id="IPR007627">
    <property type="entry name" value="RNA_pol_sigma70_r2"/>
</dbReference>
<comment type="similarity">
    <text evidence="1">Belongs to the sigma-70 factor family. ECF subfamily.</text>
</comment>
<feature type="region of interest" description="Disordered" evidence="5">
    <location>
        <begin position="100"/>
        <end position="120"/>
    </location>
</feature>
<feature type="domain" description="RNA polymerase sigma factor 70 region 4 type 2" evidence="7">
    <location>
        <begin position="130"/>
        <end position="182"/>
    </location>
</feature>
<dbReference type="InterPro" id="IPR013325">
    <property type="entry name" value="RNA_pol_sigma_r2"/>
</dbReference>
<sequence>MPEAATGVQTPDEILVELARRGDRSACEELFYRHRGVAYSVAYRLLGHEQDAQDAVQDGLLKAVTHLQTFDGRSTFRTWLVKIVHNAALDLGRKRKRRPTLTLADEENHGTDPACDDDPARGLHQQDLQRLLTTALDRLSPAIRATFVLFAEAGLSYKEIAEVQEIPIGTVMSRLHHARNKLQSYLNLDAIGGIDI</sequence>
<gene>
    <name evidence="8" type="ORF">V5E97_03835</name>
</gene>
<dbReference type="GO" id="GO:0003677">
    <property type="term" value="F:DNA binding"/>
    <property type="evidence" value="ECO:0007669"/>
    <property type="project" value="InterPro"/>
</dbReference>
<proteinExistence type="inferred from homology"/>
<dbReference type="GO" id="GO:0016987">
    <property type="term" value="F:sigma factor activity"/>
    <property type="evidence" value="ECO:0007669"/>
    <property type="project" value="UniProtKB-KW"/>
</dbReference>
<evidence type="ECO:0000259" key="7">
    <source>
        <dbReference type="Pfam" id="PF08281"/>
    </source>
</evidence>
<dbReference type="GO" id="GO:0006352">
    <property type="term" value="P:DNA-templated transcription initiation"/>
    <property type="evidence" value="ECO:0007669"/>
    <property type="project" value="InterPro"/>
</dbReference>
<dbReference type="RefSeq" id="WP_406697966.1">
    <property type="nucleotide sequence ID" value="NZ_CP155447.1"/>
</dbReference>
<evidence type="ECO:0000256" key="5">
    <source>
        <dbReference type="SAM" id="MobiDB-lite"/>
    </source>
</evidence>
<evidence type="ECO:0000256" key="4">
    <source>
        <dbReference type="ARBA" id="ARBA00023163"/>
    </source>
</evidence>
<dbReference type="EMBL" id="CP155447">
    <property type="protein sequence ID" value="XBH05162.1"/>
    <property type="molecule type" value="Genomic_DNA"/>
</dbReference>
<dbReference type="AlphaFoldDB" id="A0AAU7CJQ1"/>
<evidence type="ECO:0000256" key="3">
    <source>
        <dbReference type="ARBA" id="ARBA00023082"/>
    </source>
</evidence>
<dbReference type="InterPro" id="IPR036388">
    <property type="entry name" value="WH-like_DNA-bd_sf"/>
</dbReference>
<dbReference type="PANTHER" id="PTHR43133">
    <property type="entry name" value="RNA POLYMERASE ECF-TYPE SIGMA FACTO"/>
    <property type="match status" value="1"/>
</dbReference>
<dbReference type="InterPro" id="IPR014284">
    <property type="entry name" value="RNA_pol_sigma-70_dom"/>
</dbReference>
<dbReference type="SUPFAM" id="SSF88946">
    <property type="entry name" value="Sigma2 domain of RNA polymerase sigma factors"/>
    <property type="match status" value="1"/>
</dbReference>
<feature type="domain" description="RNA polymerase sigma-70 region 2" evidence="6">
    <location>
        <begin position="31"/>
        <end position="98"/>
    </location>
</feature>
<accession>A0AAU7CJQ1</accession>
<name>A0AAU7CJQ1_9BACT</name>
<evidence type="ECO:0000256" key="1">
    <source>
        <dbReference type="ARBA" id="ARBA00010641"/>
    </source>
</evidence>
<dbReference type="Gene3D" id="1.10.1740.10">
    <property type="match status" value="1"/>
</dbReference>
<dbReference type="CDD" id="cd06171">
    <property type="entry name" value="Sigma70_r4"/>
    <property type="match status" value="1"/>
</dbReference>
<evidence type="ECO:0000313" key="8">
    <source>
        <dbReference type="EMBL" id="XBH05162.1"/>
    </source>
</evidence>
<keyword evidence="4" id="KW-0804">Transcription</keyword>
<organism evidence="8">
    <name type="scientific">Singulisphaera sp. Ch08</name>
    <dbReference type="NCBI Taxonomy" id="3120278"/>
    <lineage>
        <taxon>Bacteria</taxon>
        <taxon>Pseudomonadati</taxon>
        <taxon>Planctomycetota</taxon>
        <taxon>Planctomycetia</taxon>
        <taxon>Isosphaerales</taxon>
        <taxon>Isosphaeraceae</taxon>
        <taxon>Singulisphaera</taxon>
    </lineage>
</organism>
<dbReference type="InterPro" id="IPR013249">
    <property type="entry name" value="RNA_pol_sigma70_r4_t2"/>
</dbReference>
<dbReference type="SUPFAM" id="SSF88659">
    <property type="entry name" value="Sigma3 and sigma4 domains of RNA polymerase sigma factors"/>
    <property type="match status" value="1"/>
</dbReference>
<protein>
    <submittedName>
        <fullName evidence="8">RNA polymerase sigma factor</fullName>
    </submittedName>
</protein>
<dbReference type="Gene3D" id="1.10.10.10">
    <property type="entry name" value="Winged helix-like DNA-binding domain superfamily/Winged helix DNA-binding domain"/>
    <property type="match status" value="1"/>
</dbReference>
<evidence type="ECO:0000256" key="2">
    <source>
        <dbReference type="ARBA" id="ARBA00023015"/>
    </source>
</evidence>
<dbReference type="InterPro" id="IPR039425">
    <property type="entry name" value="RNA_pol_sigma-70-like"/>
</dbReference>
<dbReference type="NCBIfam" id="TIGR02937">
    <property type="entry name" value="sigma70-ECF"/>
    <property type="match status" value="1"/>
</dbReference>
<reference evidence="8" key="1">
    <citation type="submission" date="2024-05" db="EMBL/GenBank/DDBJ databases">
        <title>Planctomycetes of the genus Singulisphaera possess chitinolytic capabilities.</title>
        <authorList>
            <person name="Ivanova A."/>
        </authorList>
    </citation>
    <scope>NUCLEOTIDE SEQUENCE</scope>
    <source>
        <strain evidence="8">Ch08T</strain>
    </source>
</reference>
<keyword evidence="2" id="KW-0805">Transcription regulation</keyword>
<keyword evidence="3" id="KW-0731">Sigma factor</keyword>
<dbReference type="Pfam" id="PF04542">
    <property type="entry name" value="Sigma70_r2"/>
    <property type="match status" value="1"/>
</dbReference>